<dbReference type="GO" id="GO:0051920">
    <property type="term" value="F:peroxiredoxin activity"/>
    <property type="evidence" value="ECO:0007669"/>
    <property type="project" value="InterPro"/>
</dbReference>
<dbReference type="PATRIC" id="fig|1208323.3.peg.3059"/>
<dbReference type="InterPro" id="IPR052512">
    <property type="entry name" value="4CMD/NDH-1_regulator"/>
</dbReference>
<dbReference type="RefSeq" id="WP_009572941.1">
    <property type="nucleotide sequence ID" value="NZ_AMRK01000009.1"/>
</dbReference>
<dbReference type="PANTHER" id="PTHR33570:SF10">
    <property type="entry name" value="GAMMA-CARBOXYMUCONOLACTONE DECARBOXYLASE"/>
    <property type="match status" value="1"/>
</dbReference>
<organism evidence="2 3">
    <name type="scientific">Celeribacter baekdonensis B30</name>
    <dbReference type="NCBI Taxonomy" id="1208323"/>
    <lineage>
        <taxon>Bacteria</taxon>
        <taxon>Pseudomonadati</taxon>
        <taxon>Pseudomonadota</taxon>
        <taxon>Alphaproteobacteria</taxon>
        <taxon>Rhodobacterales</taxon>
        <taxon>Roseobacteraceae</taxon>
        <taxon>Celeribacter</taxon>
    </lineage>
</organism>
<dbReference type="OrthoDB" id="9801400at2"/>
<dbReference type="STRING" id="1208323.B30_14816"/>
<proteinExistence type="predicted"/>
<evidence type="ECO:0000313" key="3">
    <source>
        <dbReference type="Proteomes" id="UP000006762"/>
    </source>
</evidence>
<dbReference type="InterPro" id="IPR003779">
    <property type="entry name" value="CMD-like"/>
</dbReference>
<evidence type="ECO:0000259" key="1">
    <source>
        <dbReference type="Pfam" id="PF02627"/>
    </source>
</evidence>
<reference evidence="2 3" key="1">
    <citation type="submission" date="2012-09" db="EMBL/GenBank/DDBJ databases">
        <title>Celeribacter baekdonensis B30 Genome Sequencing.</title>
        <authorList>
            <person name="Wang W."/>
        </authorList>
    </citation>
    <scope>NUCLEOTIDE SEQUENCE [LARGE SCALE GENOMIC DNA]</scope>
    <source>
        <strain evidence="2 3">B30</strain>
    </source>
</reference>
<dbReference type="AlphaFoldDB" id="K2J439"/>
<sequence length="120" mass="13021">MTTMNGAQLADDLNPGVRAVLEERYGHLLPGMADTVIDMAYERFYARPGLDLKSRYIATIAALSAMGAQTAPQLRINIQAGLKVGLNEMEIAEVIWQMALYGGLPAAINALNTLRSINDE</sequence>
<protein>
    <submittedName>
        <fullName evidence="2">Carboxymuconolactone decarboxylase</fullName>
    </submittedName>
</protein>
<dbReference type="SUPFAM" id="SSF69118">
    <property type="entry name" value="AhpD-like"/>
    <property type="match status" value="1"/>
</dbReference>
<dbReference type="PANTHER" id="PTHR33570">
    <property type="entry name" value="4-CARBOXYMUCONOLACTONE DECARBOXYLASE FAMILY PROTEIN"/>
    <property type="match status" value="1"/>
</dbReference>
<dbReference type="Proteomes" id="UP000006762">
    <property type="component" value="Unassembled WGS sequence"/>
</dbReference>
<name>K2J439_9RHOB</name>
<keyword evidence="3" id="KW-1185">Reference proteome</keyword>
<comment type="caution">
    <text evidence="2">The sequence shown here is derived from an EMBL/GenBank/DDBJ whole genome shotgun (WGS) entry which is preliminary data.</text>
</comment>
<dbReference type="EMBL" id="AMRK01000009">
    <property type="protein sequence ID" value="EKE69622.1"/>
    <property type="molecule type" value="Genomic_DNA"/>
</dbReference>
<feature type="domain" description="Carboxymuconolactone decarboxylase-like" evidence="1">
    <location>
        <begin position="30"/>
        <end position="113"/>
    </location>
</feature>
<dbReference type="eggNOG" id="COG0599">
    <property type="taxonomic scope" value="Bacteria"/>
</dbReference>
<evidence type="ECO:0000313" key="2">
    <source>
        <dbReference type="EMBL" id="EKE69622.1"/>
    </source>
</evidence>
<accession>K2J439</accession>
<dbReference type="Gene3D" id="1.20.1290.10">
    <property type="entry name" value="AhpD-like"/>
    <property type="match status" value="1"/>
</dbReference>
<gene>
    <name evidence="2" type="ORF">B30_14816</name>
</gene>
<dbReference type="InterPro" id="IPR029032">
    <property type="entry name" value="AhpD-like"/>
</dbReference>
<dbReference type="Pfam" id="PF02627">
    <property type="entry name" value="CMD"/>
    <property type="match status" value="1"/>
</dbReference>